<keyword evidence="5" id="KW-1185">Reference proteome</keyword>
<evidence type="ECO:0000313" key="5">
    <source>
        <dbReference type="Proteomes" id="UP000664167"/>
    </source>
</evidence>
<name>A0A939FD68_9ACTN</name>
<dbReference type="SUPFAM" id="SSF51905">
    <property type="entry name" value="FAD/NAD(P)-binding domain"/>
    <property type="match status" value="1"/>
</dbReference>
<reference evidence="4" key="1">
    <citation type="submission" date="2021-03" db="EMBL/GenBank/DDBJ databases">
        <title>Streptomyces poriferae sp. nov., a novel marine sponge-derived Actinobacteria species with anti-MRSA activity.</title>
        <authorList>
            <person name="Sandoval-Powers M."/>
            <person name="Kralova S."/>
            <person name="Nguyen G.-S."/>
            <person name="Fawwal D."/>
            <person name="Degnes K."/>
            <person name="Klinkenberg G."/>
            <person name="Sletta H."/>
            <person name="Wentzel A."/>
            <person name="Liles M.R."/>
        </authorList>
    </citation>
    <scope>NUCLEOTIDE SEQUENCE</scope>
    <source>
        <strain evidence="4">DSM 41794</strain>
    </source>
</reference>
<dbReference type="Proteomes" id="UP000664167">
    <property type="component" value="Unassembled WGS sequence"/>
</dbReference>
<dbReference type="RefSeq" id="WP_206968228.1">
    <property type="nucleotide sequence ID" value="NZ_BAAAJJ010000025.1"/>
</dbReference>
<dbReference type="PANTHER" id="PTHR43747">
    <property type="entry name" value="FAD-BINDING PROTEIN"/>
    <property type="match status" value="1"/>
</dbReference>
<dbReference type="EMBL" id="JAFLRJ010000396">
    <property type="protein sequence ID" value="MBO0516457.1"/>
    <property type="molecule type" value="Genomic_DNA"/>
</dbReference>
<evidence type="ECO:0000313" key="4">
    <source>
        <dbReference type="EMBL" id="MBO0516457.1"/>
    </source>
</evidence>
<dbReference type="GO" id="GO:0071949">
    <property type="term" value="F:FAD binding"/>
    <property type="evidence" value="ECO:0007669"/>
    <property type="project" value="InterPro"/>
</dbReference>
<comment type="caution">
    <text evidence="4">The sequence shown here is derived from an EMBL/GenBank/DDBJ whole genome shotgun (WGS) entry which is preliminary data.</text>
</comment>
<dbReference type="InterPro" id="IPR002938">
    <property type="entry name" value="FAD-bd"/>
</dbReference>
<evidence type="ECO:0000256" key="2">
    <source>
        <dbReference type="ARBA" id="ARBA00038396"/>
    </source>
</evidence>
<dbReference type="Gene3D" id="3.50.50.60">
    <property type="entry name" value="FAD/NAD(P)-binding domain"/>
    <property type="match status" value="1"/>
</dbReference>
<sequence length="548" mass="61233">MDDGQQFADPEEKYDVAIVGAHLASNLLAAVLARQGQRVLLVDSEADAGQPAGETTVPYTAEVFFTLARRFDIPEIAALGLTCDLPDRVRRSGGIKRSLSFLYHRPGKAQDPRQTVQFNVPGEHSEWHMYRPDVEQYVHEVARKYGTHVVRHRRKLLDVAPTGDGVSVTVDDGTTYRARYLVDSVGLDSPILARLGGPDPVARTRTRSRVLTTHLTGVQQFEDHVPLTNYPRASPWSAGTISHLFAGGWIQVAHFDNHPEAGTARCSVTASVDPDLFGDLPKDPEAAFRALIERFPDLRPTFESAVAVQPWVSDDLWQRTVTDTVGSRHFLFERSASRNDLFLSRDVTMAAELVYALAPVLMEAARTDDWSPRKFAPVAAFQDRLIEFNDALIAAAQVATRDFQLWNAFSRVWLLWSMLAALSLKSTRNQSLRSGDWTPTERLDQGAFWFKLPTGLPELLDHVCSLTEDVRAGKLSSGQAAGRIFRALEEAPFVPPLYGFADPADRYYHFSLRKRLRMLAWAKTVAPQEFRTMMTKENLTNVPPSAVH</sequence>
<dbReference type="AlphaFoldDB" id="A0A939FD68"/>
<organism evidence="4 5">
    <name type="scientific">Streptomyces beijiangensis</name>
    <dbReference type="NCBI Taxonomy" id="163361"/>
    <lineage>
        <taxon>Bacteria</taxon>
        <taxon>Bacillati</taxon>
        <taxon>Actinomycetota</taxon>
        <taxon>Actinomycetes</taxon>
        <taxon>Kitasatosporales</taxon>
        <taxon>Streptomycetaceae</taxon>
        <taxon>Streptomyces</taxon>
    </lineage>
</organism>
<accession>A0A939FD68</accession>
<evidence type="ECO:0000259" key="3">
    <source>
        <dbReference type="Pfam" id="PF01494"/>
    </source>
</evidence>
<feature type="domain" description="FAD-binding" evidence="3">
    <location>
        <begin position="13"/>
        <end position="228"/>
    </location>
</feature>
<dbReference type="InterPro" id="IPR050816">
    <property type="entry name" value="Flavin-dep_Halogenase_NPB"/>
</dbReference>
<evidence type="ECO:0000256" key="1">
    <source>
        <dbReference type="ARBA" id="ARBA00023002"/>
    </source>
</evidence>
<dbReference type="PANTHER" id="PTHR43747:SF5">
    <property type="entry name" value="FAD-BINDING DOMAIN-CONTAINING PROTEIN"/>
    <property type="match status" value="1"/>
</dbReference>
<dbReference type="InterPro" id="IPR036188">
    <property type="entry name" value="FAD/NAD-bd_sf"/>
</dbReference>
<comment type="similarity">
    <text evidence="2">Belongs to the flavin-dependent halogenase family. Bacterial tryptophan halogenase subfamily.</text>
</comment>
<dbReference type="GO" id="GO:0004497">
    <property type="term" value="F:monooxygenase activity"/>
    <property type="evidence" value="ECO:0007669"/>
    <property type="project" value="UniProtKB-KW"/>
</dbReference>
<proteinExistence type="inferred from homology"/>
<dbReference type="Pfam" id="PF01494">
    <property type="entry name" value="FAD_binding_3"/>
    <property type="match status" value="1"/>
</dbReference>
<gene>
    <name evidence="4" type="ORF">J0695_32500</name>
</gene>
<protein>
    <submittedName>
        <fullName evidence="4">FAD-dependent monooxygenase</fullName>
    </submittedName>
</protein>
<keyword evidence="1" id="KW-0560">Oxidoreductase</keyword>
<keyword evidence="4" id="KW-0503">Monooxygenase</keyword>